<dbReference type="Proteomes" id="UP001172386">
    <property type="component" value="Unassembled WGS sequence"/>
</dbReference>
<evidence type="ECO:0000313" key="2">
    <source>
        <dbReference type="Proteomes" id="UP001172386"/>
    </source>
</evidence>
<organism evidence="1 2">
    <name type="scientific">Neophaeococcomyces mojaviensis</name>
    <dbReference type="NCBI Taxonomy" id="3383035"/>
    <lineage>
        <taxon>Eukaryota</taxon>
        <taxon>Fungi</taxon>
        <taxon>Dikarya</taxon>
        <taxon>Ascomycota</taxon>
        <taxon>Pezizomycotina</taxon>
        <taxon>Eurotiomycetes</taxon>
        <taxon>Chaetothyriomycetidae</taxon>
        <taxon>Chaetothyriales</taxon>
        <taxon>Chaetothyriales incertae sedis</taxon>
        <taxon>Neophaeococcomyces</taxon>
    </lineage>
</organism>
<name>A0ACC3A364_9EURO</name>
<sequence>MDSEIVFNADGRPMRRVKKIKAQEQESEPLQEEGMLKELSSRQRLALVSRNSTRLKSLQEEAETLRQLQAEAAAIERENARRECPVPKPKGMLGRLLGLETGVKNIERE</sequence>
<dbReference type="EMBL" id="JAPDRQ010000120">
    <property type="protein sequence ID" value="KAJ9654469.1"/>
    <property type="molecule type" value="Genomic_DNA"/>
</dbReference>
<reference evidence="1" key="1">
    <citation type="submission" date="2022-10" db="EMBL/GenBank/DDBJ databases">
        <title>Culturing micro-colonial fungi from biological soil crusts in the Mojave desert and describing Neophaeococcomyces mojavensis, and introducing the new genera and species Taxawa tesnikishii.</title>
        <authorList>
            <person name="Kurbessoian T."/>
            <person name="Stajich J.E."/>
        </authorList>
    </citation>
    <scope>NUCLEOTIDE SEQUENCE</scope>
    <source>
        <strain evidence="1">JES_112</strain>
    </source>
</reference>
<keyword evidence="2" id="KW-1185">Reference proteome</keyword>
<protein>
    <submittedName>
        <fullName evidence="1">Uncharacterized protein</fullName>
    </submittedName>
</protein>
<proteinExistence type="predicted"/>
<evidence type="ECO:0000313" key="1">
    <source>
        <dbReference type="EMBL" id="KAJ9654469.1"/>
    </source>
</evidence>
<gene>
    <name evidence="1" type="ORF">H2198_006478</name>
</gene>
<comment type="caution">
    <text evidence="1">The sequence shown here is derived from an EMBL/GenBank/DDBJ whole genome shotgun (WGS) entry which is preliminary data.</text>
</comment>
<accession>A0ACC3A364</accession>